<evidence type="ECO:0000313" key="1">
    <source>
        <dbReference type="EMBL" id="OQB72569.1"/>
    </source>
</evidence>
<evidence type="ECO:0008006" key="2">
    <source>
        <dbReference type="Google" id="ProtNLM"/>
    </source>
</evidence>
<dbReference type="Pfam" id="PF06245">
    <property type="entry name" value="DUF1015"/>
    <property type="match status" value="1"/>
</dbReference>
<comment type="caution">
    <text evidence="1">The sequence shown here is derived from an EMBL/GenBank/DDBJ whole genome shotgun (WGS) entry which is preliminary data.</text>
</comment>
<dbReference type="PANTHER" id="PTHR36454:SF1">
    <property type="entry name" value="DUF1015 DOMAIN-CONTAINING PROTEIN"/>
    <property type="match status" value="1"/>
</dbReference>
<accession>A0A1V6C6L3</accession>
<name>A0A1V6C6L3_UNCT6</name>
<dbReference type="PIRSF" id="PIRSF033563">
    <property type="entry name" value="UCP033563"/>
    <property type="match status" value="1"/>
</dbReference>
<reference evidence="1" key="1">
    <citation type="submission" date="2017-02" db="EMBL/GenBank/DDBJ databases">
        <title>Delving into the versatile metabolic prowess of the omnipresent phylum Bacteroidetes.</title>
        <authorList>
            <person name="Nobu M.K."/>
            <person name="Mei R."/>
            <person name="Narihiro T."/>
            <person name="Kuroda K."/>
            <person name="Liu W.-T."/>
        </authorList>
    </citation>
    <scope>NUCLEOTIDE SEQUENCE</scope>
    <source>
        <strain evidence="1">ADurb.Bin131</strain>
    </source>
</reference>
<dbReference type="PANTHER" id="PTHR36454">
    <property type="entry name" value="LMO2823 PROTEIN"/>
    <property type="match status" value="1"/>
</dbReference>
<organism evidence="1">
    <name type="scientific">candidate division TA06 bacterium ADurb.Bin131</name>
    <dbReference type="NCBI Taxonomy" id="1852827"/>
    <lineage>
        <taxon>Bacteria</taxon>
        <taxon>Bacteria division TA06</taxon>
    </lineage>
</organism>
<sequence length="403" mass="47578">MAIISPFKGFRYSETAGRIENLIAPPYDVIGSDYRKVLIERSQHNIVHLTLPESFEVDYHKNIADKLKKWCDEKILVQDLENKYYVLRQTFHYKGRTVKRTGFICLIDLSQSNRIIKHEVIFNKYRDDRIKLLDITKANLEPIFLLYEDKESILEKISENLLFPTIADFEDYTIEFSDCNPEVFSEFMRKLENTTFFIADGHHRFQASYEYYRQNPQTAPGYIMCYLTNLFSDSLVVLPTHRAIMKNISPLERINEVKQFFDIEKHQNLQDVLHRIEEKNTCIFGVFFNGNFQTWKIKNIENIKSFLPEGYSDDWKTLDSVILHYFVLQKIFGIPGDEKLYYDIHPETIVKKIEDGECSIGFFMREPDIMKIKNVSLKSEILPPKTTFFYPKIPSGLVIARYI</sequence>
<gene>
    <name evidence="1" type="ORF">BWX89_01271</name>
</gene>
<proteinExistence type="predicted"/>
<dbReference type="Proteomes" id="UP000485562">
    <property type="component" value="Unassembled WGS sequence"/>
</dbReference>
<protein>
    <recommendedName>
        <fullName evidence="2">DUF1015 domain-containing protein</fullName>
    </recommendedName>
</protein>
<dbReference type="InterPro" id="IPR008323">
    <property type="entry name" value="UCP033563"/>
</dbReference>
<dbReference type="AlphaFoldDB" id="A0A1V6C6L3"/>
<dbReference type="EMBL" id="MWDQ01000122">
    <property type="protein sequence ID" value="OQB72569.1"/>
    <property type="molecule type" value="Genomic_DNA"/>
</dbReference>